<evidence type="ECO:0000256" key="2">
    <source>
        <dbReference type="SAM" id="MobiDB-lite"/>
    </source>
</evidence>
<feature type="region of interest" description="Disordered" evidence="2">
    <location>
        <begin position="47"/>
        <end position="69"/>
    </location>
</feature>
<proteinExistence type="predicted"/>
<keyword evidence="1" id="KW-0862">Zinc</keyword>
<dbReference type="PROSITE" id="PS50103">
    <property type="entry name" value="ZF_C3H1"/>
    <property type="match status" value="1"/>
</dbReference>
<feature type="domain" description="C3H1-type" evidence="3">
    <location>
        <begin position="253"/>
        <end position="278"/>
    </location>
</feature>
<dbReference type="InterPro" id="IPR000571">
    <property type="entry name" value="Znf_CCCH"/>
</dbReference>
<evidence type="ECO:0000259" key="3">
    <source>
        <dbReference type="PROSITE" id="PS50103"/>
    </source>
</evidence>
<protein>
    <recommendedName>
        <fullName evidence="3">C3H1-type domain-containing protein</fullName>
    </recommendedName>
</protein>
<keyword evidence="1" id="KW-0863">Zinc-finger</keyword>
<sequence>MKHEWCKPQLTAPAGMSRPPAFPLQAASSPAPGMSLDAAVMLPGAVPPPVTSQLPPQCSSTPPPTPVAAAAPALTPTRVLLRQGPTAVVAAPALENELSTQGPLITAAALARVPPRRVAPGASAPEPTPSYASLDSPCSTPRVPPSPSWALPGCVLPESLEQPLTRQLFEPPMQPCEVPQLEGSPTDQQEVLTVEGAEEEDERDGEESDSDSDDGEEVMPQHLRNPENTPQPPPGALHPSVGSRAHVSGLCKRCCFFPRGRCMNGYDCEFCHYEHDKRKRKNKKKRTKVMAMRVGQLSASERQRLRLSASLALDLRTRGANGRRSIAAPRAIGSQLFATSQALAGAYCTAPTATAASLGQVIVQDSRGQQFLMCAPTQVCSMPGQGQPAVASVADHGGGATAAFQLVNAAASNHTQPNVQVVLQSAPQQMHVVMMPLGMQQQQQPQQQQLVQAQSHVLQGLVGPQAGVPQRLPPTLQQVLEPPPAPVQSPRLRRSIFQLLP</sequence>
<feature type="zinc finger region" description="C3H1-type" evidence="1">
    <location>
        <begin position="253"/>
        <end position="278"/>
    </location>
</feature>
<dbReference type="AlphaFoldDB" id="A0A7S4WH84"/>
<feature type="region of interest" description="Disordered" evidence="2">
    <location>
        <begin position="117"/>
        <end position="147"/>
    </location>
</feature>
<feature type="region of interest" description="Disordered" evidence="2">
    <location>
        <begin position="1"/>
        <end position="30"/>
    </location>
</feature>
<accession>A0A7S4WH84</accession>
<organism evidence="4">
    <name type="scientific">Alexandrium monilatum</name>
    <dbReference type="NCBI Taxonomy" id="311494"/>
    <lineage>
        <taxon>Eukaryota</taxon>
        <taxon>Sar</taxon>
        <taxon>Alveolata</taxon>
        <taxon>Dinophyceae</taxon>
        <taxon>Gonyaulacales</taxon>
        <taxon>Pyrocystaceae</taxon>
        <taxon>Alexandrium</taxon>
    </lineage>
</organism>
<name>A0A7S4WH84_9DINO</name>
<dbReference type="GO" id="GO:0008270">
    <property type="term" value="F:zinc ion binding"/>
    <property type="evidence" value="ECO:0007669"/>
    <property type="project" value="UniProtKB-KW"/>
</dbReference>
<feature type="compositionally biased region" description="Polar residues" evidence="2">
    <location>
        <begin position="130"/>
        <end position="139"/>
    </location>
</feature>
<feature type="compositionally biased region" description="Low complexity" evidence="2">
    <location>
        <begin position="51"/>
        <end position="60"/>
    </location>
</feature>
<dbReference type="EMBL" id="HBNR01081172">
    <property type="protein sequence ID" value="CAE4658265.1"/>
    <property type="molecule type" value="Transcribed_RNA"/>
</dbReference>
<reference evidence="4" key="1">
    <citation type="submission" date="2021-01" db="EMBL/GenBank/DDBJ databases">
        <authorList>
            <person name="Corre E."/>
            <person name="Pelletier E."/>
            <person name="Niang G."/>
            <person name="Scheremetjew M."/>
            <person name="Finn R."/>
            <person name="Kale V."/>
            <person name="Holt S."/>
            <person name="Cochrane G."/>
            <person name="Meng A."/>
            <person name="Brown T."/>
            <person name="Cohen L."/>
        </authorList>
    </citation>
    <scope>NUCLEOTIDE SEQUENCE</scope>
    <source>
        <strain evidence="4">CCMP3105</strain>
    </source>
</reference>
<evidence type="ECO:0000313" key="4">
    <source>
        <dbReference type="EMBL" id="CAE4658265.1"/>
    </source>
</evidence>
<evidence type="ECO:0000256" key="1">
    <source>
        <dbReference type="PROSITE-ProRule" id="PRU00723"/>
    </source>
</evidence>
<feature type="compositionally biased region" description="Acidic residues" evidence="2">
    <location>
        <begin position="196"/>
        <end position="217"/>
    </location>
</feature>
<keyword evidence="1" id="KW-0479">Metal-binding</keyword>
<feature type="region of interest" description="Disordered" evidence="2">
    <location>
        <begin position="174"/>
        <end position="242"/>
    </location>
</feature>
<gene>
    <name evidence="4" type="ORF">AMON00008_LOCUS58033</name>
</gene>